<dbReference type="InterPro" id="IPR000008">
    <property type="entry name" value="C2_dom"/>
</dbReference>
<evidence type="ECO:0000256" key="7">
    <source>
        <dbReference type="SAM" id="MobiDB-lite"/>
    </source>
</evidence>
<evidence type="ECO:0000313" key="11">
    <source>
        <dbReference type="EMBL" id="KAL0568203.1"/>
    </source>
</evidence>
<dbReference type="CDD" id="cd00275">
    <property type="entry name" value="C2_PLC_like"/>
    <property type="match status" value="1"/>
</dbReference>
<evidence type="ECO:0000259" key="10">
    <source>
        <dbReference type="PROSITE" id="PS50222"/>
    </source>
</evidence>
<dbReference type="Gene3D" id="2.60.40.150">
    <property type="entry name" value="C2 domain"/>
    <property type="match status" value="1"/>
</dbReference>
<dbReference type="EMBL" id="JBAHYK010001393">
    <property type="protein sequence ID" value="KAL0568203.1"/>
    <property type="molecule type" value="Genomic_DNA"/>
</dbReference>
<dbReference type="Gene3D" id="1.10.238.10">
    <property type="entry name" value="EF-hand"/>
    <property type="match status" value="1"/>
</dbReference>
<feature type="domain" description="PI-PLC Y-box" evidence="9">
    <location>
        <begin position="1124"/>
        <end position="1240"/>
    </location>
</feature>
<dbReference type="PRINTS" id="PR00390">
    <property type="entry name" value="PHPHLIPASEC"/>
</dbReference>
<dbReference type="PROSITE" id="PS50222">
    <property type="entry name" value="EF_HAND_2"/>
    <property type="match status" value="1"/>
</dbReference>
<dbReference type="Gene3D" id="3.20.20.190">
    <property type="entry name" value="Phosphatidylinositol (PI) phosphodiesterase"/>
    <property type="match status" value="1"/>
</dbReference>
<dbReference type="SMART" id="SM00149">
    <property type="entry name" value="PLCYc"/>
    <property type="match status" value="1"/>
</dbReference>
<dbReference type="Proteomes" id="UP001465976">
    <property type="component" value="Unassembled WGS sequence"/>
</dbReference>
<dbReference type="SUPFAM" id="SSF50729">
    <property type="entry name" value="PH domain-like"/>
    <property type="match status" value="1"/>
</dbReference>
<feature type="region of interest" description="Disordered" evidence="7">
    <location>
        <begin position="983"/>
        <end position="1034"/>
    </location>
</feature>
<gene>
    <name evidence="11" type="ORF">V5O48_013787</name>
</gene>
<evidence type="ECO:0000256" key="5">
    <source>
        <dbReference type="ARBA" id="ARBA00023224"/>
    </source>
</evidence>
<feature type="region of interest" description="Disordered" evidence="7">
    <location>
        <begin position="1046"/>
        <end position="1118"/>
    </location>
</feature>
<dbReference type="InterPro" id="IPR011992">
    <property type="entry name" value="EF-hand-dom_pair"/>
</dbReference>
<feature type="compositionally biased region" description="Basic residues" evidence="7">
    <location>
        <begin position="760"/>
        <end position="772"/>
    </location>
</feature>
<feature type="compositionally biased region" description="Pro residues" evidence="7">
    <location>
        <begin position="653"/>
        <end position="665"/>
    </location>
</feature>
<feature type="region of interest" description="Disordered" evidence="7">
    <location>
        <begin position="1317"/>
        <end position="1343"/>
    </location>
</feature>
<dbReference type="Pfam" id="PF00388">
    <property type="entry name" value="PI-PLC-X"/>
    <property type="match status" value="1"/>
</dbReference>
<dbReference type="SMART" id="SM00148">
    <property type="entry name" value="PLCXc"/>
    <property type="match status" value="1"/>
</dbReference>
<feature type="compositionally biased region" description="Low complexity" evidence="7">
    <location>
        <begin position="926"/>
        <end position="937"/>
    </location>
</feature>
<dbReference type="SUPFAM" id="SSF49562">
    <property type="entry name" value="C2 domain (Calcium/lipid-binding domain, CaLB)"/>
    <property type="match status" value="1"/>
</dbReference>
<keyword evidence="2 6" id="KW-0378">Hydrolase</keyword>
<keyword evidence="4 6" id="KW-0443">Lipid metabolism</keyword>
<keyword evidence="3 6" id="KW-0442">Lipid degradation</keyword>
<dbReference type="EC" id="3.1.4.11" evidence="1 6"/>
<dbReference type="InterPro" id="IPR001192">
    <property type="entry name" value="PI-PLC_fam"/>
</dbReference>
<feature type="compositionally biased region" description="Low complexity" evidence="7">
    <location>
        <begin position="399"/>
        <end position="409"/>
    </location>
</feature>
<feature type="compositionally biased region" description="Low complexity" evidence="7">
    <location>
        <begin position="1014"/>
        <end position="1029"/>
    </location>
</feature>
<dbReference type="InterPro" id="IPR035892">
    <property type="entry name" value="C2_domain_sf"/>
</dbReference>
<name>A0ABR3EZH1_9AGAR</name>
<dbReference type="PROSITE" id="PS50004">
    <property type="entry name" value="C2"/>
    <property type="match status" value="1"/>
</dbReference>
<dbReference type="SUPFAM" id="SSF51695">
    <property type="entry name" value="PLC-like phosphodiesterases"/>
    <property type="match status" value="1"/>
</dbReference>
<dbReference type="PROSITE" id="PS50008">
    <property type="entry name" value="PIPLC_Y_DOMAIN"/>
    <property type="match status" value="1"/>
</dbReference>
<comment type="catalytic activity">
    <reaction evidence="6">
        <text>a 1,2-diacyl-sn-glycero-3-phospho-(1D-myo-inositol-4,5-bisphosphate) + H2O = 1D-myo-inositol 1,4,5-trisphosphate + a 1,2-diacyl-sn-glycerol + H(+)</text>
        <dbReference type="Rhea" id="RHEA:33179"/>
        <dbReference type="ChEBI" id="CHEBI:15377"/>
        <dbReference type="ChEBI" id="CHEBI:15378"/>
        <dbReference type="ChEBI" id="CHEBI:17815"/>
        <dbReference type="ChEBI" id="CHEBI:58456"/>
        <dbReference type="ChEBI" id="CHEBI:203600"/>
        <dbReference type="EC" id="3.1.4.11"/>
    </reaction>
</comment>
<keyword evidence="5" id="KW-0807">Transducer</keyword>
<reference evidence="11 12" key="1">
    <citation type="submission" date="2024-02" db="EMBL/GenBank/DDBJ databases">
        <title>A draft genome for the cacao thread blight pathogen Marasmius crinis-equi.</title>
        <authorList>
            <person name="Cohen S.P."/>
            <person name="Baruah I.K."/>
            <person name="Amoako-Attah I."/>
            <person name="Bukari Y."/>
            <person name="Meinhardt L.W."/>
            <person name="Bailey B.A."/>
        </authorList>
    </citation>
    <scope>NUCLEOTIDE SEQUENCE [LARGE SCALE GENOMIC DNA]</scope>
    <source>
        <strain evidence="11 12">GH-76</strain>
    </source>
</reference>
<evidence type="ECO:0000256" key="6">
    <source>
        <dbReference type="RuleBase" id="RU361133"/>
    </source>
</evidence>
<feature type="compositionally biased region" description="Acidic residues" evidence="7">
    <location>
        <begin position="117"/>
        <end position="130"/>
    </location>
</feature>
<feature type="compositionally biased region" description="Low complexity" evidence="7">
    <location>
        <begin position="1052"/>
        <end position="1068"/>
    </location>
</feature>
<evidence type="ECO:0000313" key="12">
    <source>
        <dbReference type="Proteomes" id="UP001465976"/>
    </source>
</evidence>
<feature type="domain" description="C2" evidence="8">
    <location>
        <begin position="1240"/>
        <end position="1425"/>
    </location>
</feature>
<feature type="region of interest" description="Disordered" evidence="7">
    <location>
        <begin position="920"/>
        <end position="949"/>
    </location>
</feature>
<sequence length="1443" mass="157351">MPSSSTHSHSKSNDEAGSTTSSSSKGRSFKLKRASNLLTTTGKPILALKDLVQDNQKVEGAGNDEELAHAEPQSLFRRQSSNLGRGMKSIRRKLKELKTGSSGDEVRGDVQKVEQNAGDDEQAMMDDGEDGQLRRSSSWLRRTSTNLSRSLSRSSTSTSTPSSFEVTNRRPGRHSRSASEALPTPSRPPLTLDRTTSSGSSKRRLSLNISKDRTGDHGYQSTALEDIVQSPTALSADSEHAESITPTAAVPSPPQLVLPISTKAVSSPPRMMLSTSTAAVPSPPQMVPSTSTDSAYYSAISPTSVRPFDVPPVLKYGTPLTKITAKKRQRIVVRVDWAQGQIVWESKPGVWKFIPIEAIREIRTGPSASFHLTQFNISQSYLPLWITIVYTASSSASSTGSPPATTAGGHLAAPPTTTSRGSPLLGAISLPSLNALSPKILSGPNGSSYSASTYKSLHLLCPSIEIFRIWEQTLKEMADVRVKLTDGLAFGMGDLNANREIEGMRQEMWERREFIGADTTPDSRLSFAEITKMCWKLNVRMSEDELRRLFISADSSHRGFLDFDDFKQFVKLLKARPELDRLYRKLIAKAAGKPKAKLKAKDREYEQEKEGLFTFDVFVDFMREKQDSTLPEPQLRTIFDRHSEPLSSITPAPNSPPPSLLPTPPAVAGLSQDKAFQLTLPTPPPSAGASPTVQNSDLPVKEEDPEEVRVMTSHSFASFLMGSDNPALLEPVAEDEGFGGLGLSRHLHLPHLPHLHLPHPHLHLPHLGHGHHSQPSSPIGGAEEKQPQPLSLVSHDMTRPMSEYFISSSHNTYLVGHQLVGVSTVEGYVRALIGGCRSVEVDIFDSDNGSGPVIYHGHTLTSKLSLREVCEAIMSYGFMESDYPIIISAEVHLSVMGQSQMAKIMREVFADRLVTQEGEWEKWKQSPSYTSSPPTTTAEDQSDGVEDPELRAMSSWKIEQLPSPEELKGRILLKTKNLLIANGRKDSGGSVDASAVGGPGTSPPSSWMPPPPVGMVDTTTTSSTSDTDSGAVFSDLESKARSILQRVRSTRAKSSTSASASEGAVSSSPPTGGFLSRRRSSGAKDALASPPASTITPTNSPQKKKDSNKAGKQKKEKVKMSPDLLPLLVYTVGVKCRGINKKEVYAPEEMFSLSENRAEGMLKTGSALDVIKHTRSHLVRIYPKGSRVASSNYEPHRFWVMGAQLVAINWQTFDTGYTINHAMFQRNGRIGYVLKPLALRMPQSQKELLSKKTQHYLDVTVISAQHLPRDKEWKKDSNKKDGKDTGVDPYVEVSLHVPDWNCVVASCTAGSAFPAKSDSLSAPGLPSAPSMSRSASSTGAGGSPTTIRYCTGVVKNNGFNPVWEEKLRIPFECIGEPQGGMKELIFVKFAVKTQSRGDREEDPLAVFCTSLGCLRSGYRHLPLYDAQMSQYLYSTLFVRIGVS</sequence>
<feature type="compositionally biased region" description="Polar residues" evidence="7">
    <location>
        <begin position="1091"/>
        <end position="1101"/>
    </location>
</feature>
<dbReference type="InterPro" id="IPR001711">
    <property type="entry name" value="PLipase_C_Pinositol-sp_Y"/>
</dbReference>
<proteinExistence type="predicted"/>
<feature type="compositionally biased region" description="Low complexity" evidence="7">
    <location>
        <begin position="134"/>
        <end position="163"/>
    </location>
</feature>
<feature type="region of interest" description="Disordered" evidence="7">
    <location>
        <begin position="644"/>
        <end position="700"/>
    </location>
</feature>
<dbReference type="Pfam" id="PF00168">
    <property type="entry name" value="C2"/>
    <property type="match status" value="2"/>
</dbReference>
<dbReference type="InterPro" id="IPR002048">
    <property type="entry name" value="EF_hand_dom"/>
</dbReference>
<evidence type="ECO:0000256" key="4">
    <source>
        <dbReference type="ARBA" id="ARBA00023098"/>
    </source>
</evidence>
<comment type="caution">
    <text evidence="11">The sequence shown here is derived from an EMBL/GenBank/DDBJ whole genome shotgun (WGS) entry which is preliminary data.</text>
</comment>
<evidence type="ECO:0000256" key="1">
    <source>
        <dbReference type="ARBA" id="ARBA00012368"/>
    </source>
</evidence>
<evidence type="ECO:0000256" key="2">
    <source>
        <dbReference type="ARBA" id="ARBA00022801"/>
    </source>
</evidence>
<feature type="region of interest" description="Disordered" evidence="7">
    <location>
        <begin position="1"/>
        <end position="43"/>
    </location>
</feature>
<dbReference type="InterPro" id="IPR017946">
    <property type="entry name" value="PLC-like_Pdiesterase_TIM-brl"/>
</dbReference>
<accession>A0ABR3EZH1</accession>
<feature type="region of interest" description="Disordered" evidence="7">
    <location>
        <begin position="760"/>
        <end position="788"/>
    </location>
</feature>
<dbReference type="InterPro" id="IPR000909">
    <property type="entry name" value="PLipase_C_PInositol-sp_X_dom"/>
</dbReference>
<organism evidence="11 12">
    <name type="scientific">Marasmius crinis-equi</name>
    <dbReference type="NCBI Taxonomy" id="585013"/>
    <lineage>
        <taxon>Eukaryota</taxon>
        <taxon>Fungi</taxon>
        <taxon>Dikarya</taxon>
        <taxon>Basidiomycota</taxon>
        <taxon>Agaricomycotina</taxon>
        <taxon>Agaricomycetes</taxon>
        <taxon>Agaricomycetidae</taxon>
        <taxon>Agaricales</taxon>
        <taxon>Marasmiineae</taxon>
        <taxon>Marasmiaceae</taxon>
        <taxon>Marasmius</taxon>
    </lineage>
</organism>
<dbReference type="PANTHER" id="PTHR10336:SF36">
    <property type="entry name" value="1-PHOSPHATIDYLINOSITOL 4,5-BISPHOSPHATE PHOSPHODIESTERASE BETA-4"/>
    <property type="match status" value="1"/>
</dbReference>
<evidence type="ECO:0000259" key="8">
    <source>
        <dbReference type="PROSITE" id="PS50004"/>
    </source>
</evidence>
<feature type="domain" description="EF-hand" evidence="10">
    <location>
        <begin position="541"/>
        <end position="576"/>
    </location>
</feature>
<dbReference type="PROSITE" id="PS50007">
    <property type="entry name" value="PIPLC_X_DOMAIN"/>
    <property type="match status" value="1"/>
</dbReference>
<dbReference type="PANTHER" id="PTHR10336">
    <property type="entry name" value="PHOSPHOINOSITIDE-SPECIFIC PHOSPHOLIPASE C FAMILY PROTEIN"/>
    <property type="match status" value="1"/>
</dbReference>
<evidence type="ECO:0000259" key="9">
    <source>
        <dbReference type="PROSITE" id="PS50008"/>
    </source>
</evidence>
<feature type="region of interest" description="Disordered" evidence="7">
    <location>
        <begin position="399"/>
        <end position="419"/>
    </location>
</feature>
<feature type="region of interest" description="Disordered" evidence="7">
    <location>
        <begin position="57"/>
        <end position="218"/>
    </location>
</feature>
<dbReference type="SUPFAM" id="SSF47473">
    <property type="entry name" value="EF-hand"/>
    <property type="match status" value="1"/>
</dbReference>
<protein>
    <recommendedName>
        <fullName evidence="1 6">Phosphoinositide phospholipase C</fullName>
        <ecNumber evidence="1 6">3.1.4.11</ecNumber>
    </recommendedName>
</protein>
<keyword evidence="12" id="KW-1185">Reference proteome</keyword>
<dbReference type="Pfam" id="PF00387">
    <property type="entry name" value="PI-PLC-Y"/>
    <property type="match status" value="1"/>
</dbReference>
<evidence type="ECO:0000256" key="3">
    <source>
        <dbReference type="ARBA" id="ARBA00022963"/>
    </source>
</evidence>
<dbReference type="SMART" id="SM00239">
    <property type="entry name" value="C2"/>
    <property type="match status" value="1"/>
</dbReference>